<dbReference type="PROSITE" id="PS51219">
    <property type="entry name" value="DPCK"/>
    <property type="match status" value="1"/>
</dbReference>
<proteinExistence type="inferred from homology"/>
<dbReference type="Gene3D" id="3.40.50.300">
    <property type="entry name" value="P-loop containing nucleotide triphosphate hydrolases"/>
    <property type="match status" value="1"/>
</dbReference>
<reference evidence="5 6" key="1">
    <citation type="submission" date="2023-03" db="EMBL/GenBank/DDBJ databases">
        <title>Genome sequence of Microbacterium sp. KACC 23027.</title>
        <authorList>
            <person name="Kim S."/>
            <person name="Heo J."/>
            <person name="Kwon S.-W."/>
        </authorList>
    </citation>
    <scope>NUCLEOTIDE SEQUENCE [LARGE SCALE GENOMIC DNA]</scope>
    <source>
        <strain evidence="5 6">KACC 23027</strain>
    </source>
</reference>
<keyword evidence="3 5" id="KW-0418">Kinase</keyword>
<dbReference type="EMBL" id="CP119108">
    <property type="protein sequence ID" value="WEG10199.1"/>
    <property type="molecule type" value="Genomic_DNA"/>
</dbReference>
<keyword evidence="3" id="KW-0173">Coenzyme A biosynthesis</keyword>
<dbReference type="PANTHER" id="PTHR10695:SF46">
    <property type="entry name" value="BIFUNCTIONAL COENZYME A SYNTHASE-RELATED"/>
    <property type="match status" value="1"/>
</dbReference>
<sequence length="204" mass="21384">MPLIALTGGIASGKSTVARRLAEHGAVLVDADAIVREVQSPGSPVLAEIASAFGEGMLRPDGSLDRAALGGHVFGHADRVARLNAIVHPAVGEESKRRFAAAFAADPAAIVVYDVPLLAEARADDPWDLVVVAHAPAAVREQRLVELRGMTPDDARARIASQAGDDERLALADVVIDTAGSLAHTGAQTDALWERLSEPRRSLE</sequence>
<organism evidence="5 6">
    <name type="scientific">Microbacterium horticulturae</name>
    <dbReference type="NCBI Taxonomy" id="3028316"/>
    <lineage>
        <taxon>Bacteria</taxon>
        <taxon>Bacillati</taxon>
        <taxon>Actinomycetota</taxon>
        <taxon>Actinomycetes</taxon>
        <taxon>Micrococcales</taxon>
        <taxon>Microbacteriaceae</taxon>
        <taxon>Microbacterium</taxon>
    </lineage>
</organism>
<comment type="similarity">
    <text evidence="3">Belongs to the CoaE family.</text>
</comment>
<dbReference type="InterPro" id="IPR027417">
    <property type="entry name" value="P-loop_NTPase"/>
</dbReference>
<dbReference type="Pfam" id="PF01121">
    <property type="entry name" value="CoaE"/>
    <property type="match status" value="1"/>
</dbReference>
<evidence type="ECO:0000256" key="4">
    <source>
        <dbReference type="NCBIfam" id="TIGR00152"/>
    </source>
</evidence>
<dbReference type="RefSeq" id="WP_275279530.1">
    <property type="nucleotide sequence ID" value="NZ_CP119108.1"/>
</dbReference>
<dbReference type="EC" id="2.7.1.24" evidence="3 4"/>
<keyword evidence="2 3" id="KW-0067">ATP-binding</keyword>
<evidence type="ECO:0000256" key="2">
    <source>
        <dbReference type="ARBA" id="ARBA00022840"/>
    </source>
</evidence>
<dbReference type="GO" id="GO:0004140">
    <property type="term" value="F:dephospho-CoA kinase activity"/>
    <property type="evidence" value="ECO:0007669"/>
    <property type="project" value="UniProtKB-EC"/>
</dbReference>
<dbReference type="CDD" id="cd02022">
    <property type="entry name" value="DPCK"/>
    <property type="match status" value="1"/>
</dbReference>
<feature type="binding site" evidence="3">
    <location>
        <begin position="11"/>
        <end position="16"/>
    </location>
    <ligand>
        <name>ATP</name>
        <dbReference type="ChEBI" id="CHEBI:30616"/>
    </ligand>
</feature>
<comment type="pathway">
    <text evidence="3">Cofactor biosynthesis; coenzyme A biosynthesis; CoA from (R)-pantothenate: step 5/5.</text>
</comment>
<comment type="function">
    <text evidence="3">Catalyzes the phosphorylation of the 3'-hydroxyl group of dephosphocoenzyme A to form coenzyme A.</text>
</comment>
<keyword evidence="3 5" id="KW-0808">Transferase</keyword>
<evidence type="ECO:0000256" key="3">
    <source>
        <dbReference type="HAMAP-Rule" id="MF_00376"/>
    </source>
</evidence>
<dbReference type="InterPro" id="IPR001977">
    <property type="entry name" value="Depp_CoAkinase"/>
</dbReference>
<dbReference type="PANTHER" id="PTHR10695">
    <property type="entry name" value="DEPHOSPHO-COA KINASE-RELATED"/>
    <property type="match status" value="1"/>
</dbReference>
<protein>
    <recommendedName>
        <fullName evidence="3 4">Dephospho-CoA kinase</fullName>
        <ecNumber evidence="3 4">2.7.1.24</ecNumber>
    </recommendedName>
    <alternativeName>
        <fullName evidence="3">Dephosphocoenzyme A kinase</fullName>
    </alternativeName>
</protein>
<evidence type="ECO:0000256" key="1">
    <source>
        <dbReference type="ARBA" id="ARBA00022741"/>
    </source>
</evidence>
<keyword evidence="6" id="KW-1185">Reference proteome</keyword>
<keyword evidence="1 3" id="KW-0547">Nucleotide-binding</keyword>
<evidence type="ECO:0000313" key="5">
    <source>
        <dbReference type="EMBL" id="WEG10199.1"/>
    </source>
</evidence>
<gene>
    <name evidence="3 5" type="primary">coaE</name>
    <name evidence="5" type="ORF">PU630_06500</name>
</gene>
<evidence type="ECO:0000313" key="6">
    <source>
        <dbReference type="Proteomes" id="UP001214553"/>
    </source>
</evidence>
<comment type="subcellular location">
    <subcellularLocation>
        <location evidence="3">Cytoplasm</location>
    </subcellularLocation>
</comment>
<keyword evidence="3" id="KW-0963">Cytoplasm</keyword>
<dbReference type="SUPFAM" id="SSF52540">
    <property type="entry name" value="P-loop containing nucleoside triphosphate hydrolases"/>
    <property type="match status" value="1"/>
</dbReference>
<dbReference type="NCBIfam" id="TIGR00152">
    <property type="entry name" value="dephospho-CoA kinase"/>
    <property type="match status" value="1"/>
</dbReference>
<dbReference type="Proteomes" id="UP001214553">
    <property type="component" value="Chromosome"/>
</dbReference>
<accession>A0ABY8C175</accession>
<dbReference type="HAMAP" id="MF_00376">
    <property type="entry name" value="Dephospho_CoA_kinase"/>
    <property type="match status" value="1"/>
</dbReference>
<dbReference type="NCBIfam" id="NF002879">
    <property type="entry name" value="PRK03333.1"/>
    <property type="match status" value="1"/>
</dbReference>
<comment type="catalytic activity">
    <reaction evidence="3">
        <text>3'-dephospho-CoA + ATP = ADP + CoA + H(+)</text>
        <dbReference type="Rhea" id="RHEA:18245"/>
        <dbReference type="ChEBI" id="CHEBI:15378"/>
        <dbReference type="ChEBI" id="CHEBI:30616"/>
        <dbReference type="ChEBI" id="CHEBI:57287"/>
        <dbReference type="ChEBI" id="CHEBI:57328"/>
        <dbReference type="ChEBI" id="CHEBI:456216"/>
        <dbReference type="EC" id="2.7.1.24"/>
    </reaction>
</comment>
<name>A0ABY8C175_9MICO</name>